<dbReference type="Proteomes" id="UP000518266">
    <property type="component" value="Unassembled WGS sequence"/>
</dbReference>
<gene>
    <name evidence="1" type="ORF">F7725_004669</name>
</gene>
<evidence type="ECO:0000313" key="1">
    <source>
        <dbReference type="EMBL" id="KAF3837205.1"/>
    </source>
</evidence>
<sequence>MSMLRLTGALVRGGRPEVDVCSLDGVEQQLGHPRSLHVDEVRLEESFRGPEPLAAHLHLPAIGKLHHTKENISITAGLKVGGVVEGVTAKKQELMAGKGLSISWLTLMRYRVMSRPAMSSLRVRWGKEKPSYTGQMWVTPSPESRTTPAGGTEGVVPQVEHVLPGAHHTVLHGVADLQHGAALAGLITHHQVLSCEDYEE</sequence>
<dbReference type="OrthoDB" id="10603663at2759"/>
<accession>A0A7J5XJF5</accession>
<dbReference type="EMBL" id="JAAKFY010000023">
    <property type="protein sequence ID" value="KAF3837205.1"/>
    <property type="molecule type" value="Genomic_DNA"/>
</dbReference>
<comment type="caution">
    <text evidence="1">The sequence shown here is derived from an EMBL/GenBank/DDBJ whole genome shotgun (WGS) entry which is preliminary data.</text>
</comment>
<keyword evidence="2" id="KW-1185">Reference proteome</keyword>
<dbReference type="AlphaFoldDB" id="A0A7J5XJF5"/>
<protein>
    <submittedName>
        <fullName evidence="1">Uncharacterized protein</fullName>
    </submittedName>
</protein>
<name>A0A7J5XJF5_DISMA</name>
<proteinExistence type="predicted"/>
<organism evidence="1 2">
    <name type="scientific">Dissostichus mawsoni</name>
    <name type="common">Antarctic cod</name>
    <dbReference type="NCBI Taxonomy" id="36200"/>
    <lineage>
        <taxon>Eukaryota</taxon>
        <taxon>Metazoa</taxon>
        <taxon>Chordata</taxon>
        <taxon>Craniata</taxon>
        <taxon>Vertebrata</taxon>
        <taxon>Euteleostomi</taxon>
        <taxon>Actinopterygii</taxon>
        <taxon>Neopterygii</taxon>
        <taxon>Teleostei</taxon>
        <taxon>Neoteleostei</taxon>
        <taxon>Acanthomorphata</taxon>
        <taxon>Eupercaria</taxon>
        <taxon>Perciformes</taxon>
        <taxon>Notothenioidei</taxon>
        <taxon>Nototheniidae</taxon>
        <taxon>Dissostichus</taxon>
    </lineage>
</organism>
<reference evidence="1 2" key="1">
    <citation type="submission" date="2020-03" db="EMBL/GenBank/DDBJ databases">
        <title>Dissostichus mawsoni Genome sequencing and assembly.</title>
        <authorList>
            <person name="Park H."/>
        </authorList>
    </citation>
    <scope>NUCLEOTIDE SEQUENCE [LARGE SCALE GENOMIC DNA]</scope>
    <source>
        <strain evidence="1">DM0001</strain>
        <tissue evidence="1">Muscle</tissue>
    </source>
</reference>
<evidence type="ECO:0000313" key="2">
    <source>
        <dbReference type="Proteomes" id="UP000518266"/>
    </source>
</evidence>